<dbReference type="EMBL" id="CP046173">
    <property type="protein sequence ID" value="QIS23985.1"/>
    <property type="molecule type" value="Genomic_DNA"/>
</dbReference>
<organism evidence="4 5">
    <name type="scientific">Nocardia terpenica</name>
    <dbReference type="NCBI Taxonomy" id="455432"/>
    <lineage>
        <taxon>Bacteria</taxon>
        <taxon>Bacillati</taxon>
        <taxon>Actinomycetota</taxon>
        <taxon>Actinomycetes</taxon>
        <taxon>Mycobacteriales</taxon>
        <taxon>Nocardiaceae</taxon>
        <taxon>Nocardia</taxon>
    </lineage>
</organism>
<gene>
    <name evidence="4" type="ORF">F6W96_04980</name>
</gene>
<evidence type="ECO:0000256" key="2">
    <source>
        <dbReference type="SAM" id="MobiDB-lite"/>
    </source>
</evidence>
<sequence length="203" mass="21607">MAAGRTGRRHADRAGVRRGRLPGARRQRIHRHPLARGARAGPRTDRSAVVTALGEISDAAAYLADLAAAPARRSRVVVLTQERITAFGRVTDDMQWIHTDPARAAAAGGETIAHGMLVAALIPPLVAELIEPPGIERVINRGFDRLTFAAPVPAGASIHLDAKVIGTEAAPGRVEAHCDVTVWTAARRARICAAGVLRLRFVL</sequence>
<evidence type="ECO:0000313" key="4">
    <source>
        <dbReference type="EMBL" id="QIS23985.1"/>
    </source>
</evidence>
<comment type="similarity">
    <text evidence="1">Belongs to the enoyl-CoA hydratase/isomerase family.</text>
</comment>
<dbReference type="AlphaFoldDB" id="A0A6G9ZEE3"/>
<name>A0A6G9ZEE3_9NOCA</name>
<feature type="region of interest" description="Disordered" evidence="2">
    <location>
        <begin position="1"/>
        <end position="43"/>
    </location>
</feature>
<accession>A0A6G9ZEE3</accession>
<dbReference type="PANTHER" id="PTHR42993:SF1">
    <property type="entry name" value="MAOC-LIKE DEHYDRATASE DOMAIN-CONTAINING PROTEIN"/>
    <property type="match status" value="1"/>
</dbReference>
<feature type="compositionally biased region" description="Basic residues" evidence="2">
    <location>
        <begin position="1"/>
        <end position="34"/>
    </location>
</feature>
<dbReference type="Pfam" id="PF01575">
    <property type="entry name" value="MaoC_dehydratas"/>
    <property type="match status" value="1"/>
</dbReference>
<evidence type="ECO:0000313" key="5">
    <source>
        <dbReference type="Proteomes" id="UP000500953"/>
    </source>
</evidence>
<dbReference type="InterPro" id="IPR002539">
    <property type="entry name" value="MaoC-like_dom"/>
</dbReference>
<feature type="domain" description="MaoC-like" evidence="3">
    <location>
        <begin position="72"/>
        <end position="169"/>
    </location>
</feature>
<reference evidence="4 5" key="1">
    <citation type="journal article" date="2019" name="ACS Chem. Biol.">
        <title>Identification and Mobilization of a Cryptic Antibiotic Biosynthesis Gene Locus from a Human-Pathogenic Nocardia Isolate.</title>
        <authorList>
            <person name="Herisse M."/>
            <person name="Ishida K."/>
            <person name="Porter J.L."/>
            <person name="Howden B."/>
            <person name="Hertweck C."/>
            <person name="Stinear T.P."/>
            <person name="Pidot S.J."/>
        </authorList>
    </citation>
    <scope>NUCLEOTIDE SEQUENCE [LARGE SCALE GENOMIC DNA]</scope>
    <source>
        <strain evidence="4 5">AUSMDU00012715</strain>
    </source>
</reference>
<evidence type="ECO:0000256" key="1">
    <source>
        <dbReference type="ARBA" id="ARBA00005254"/>
    </source>
</evidence>
<dbReference type="PANTHER" id="PTHR42993">
    <property type="entry name" value="MAOC-LIKE DEHYDRATASE DOMAIN-CONTAINING PROTEIN"/>
    <property type="match status" value="1"/>
</dbReference>
<dbReference type="SUPFAM" id="SSF54637">
    <property type="entry name" value="Thioesterase/thiol ester dehydrase-isomerase"/>
    <property type="match status" value="1"/>
</dbReference>
<dbReference type="InterPro" id="IPR029069">
    <property type="entry name" value="HotDog_dom_sf"/>
</dbReference>
<dbReference type="Proteomes" id="UP000500953">
    <property type="component" value="Chromosome"/>
</dbReference>
<evidence type="ECO:0000259" key="3">
    <source>
        <dbReference type="Pfam" id="PF01575"/>
    </source>
</evidence>
<protein>
    <recommendedName>
        <fullName evidence="3">MaoC-like domain-containing protein</fullName>
    </recommendedName>
</protein>
<dbReference type="Gene3D" id="3.10.129.10">
    <property type="entry name" value="Hotdog Thioesterase"/>
    <property type="match status" value="1"/>
</dbReference>
<proteinExistence type="inferred from homology"/>